<dbReference type="Gene3D" id="1.10.238.20">
    <property type="entry name" value="Pheromone/general odorant binding protein domain"/>
    <property type="match status" value="1"/>
</dbReference>
<dbReference type="InterPro" id="IPR036728">
    <property type="entry name" value="PBP_GOBP_sf"/>
</dbReference>
<evidence type="ECO:0000256" key="1">
    <source>
        <dbReference type="SAM" id="SignalP"/>
    </source>
</evidence>
<accession>A0AAN7SQZ4</accession>
<evidence type="ECO:0000313" key="2">
    <source>
        <dbReference type="EMBL" id="KAK4885373.1"/>
    </source>
</evidence>
<keyword evidence="1" id="KW-0732">Signal</keyword>
<keyword evidence="3" id="KW-1185">Reference proteome</keyword>
<organism evidence="2 3">
    <name type="scientific">Aquatica leii</name>
    <dbReference type="NCBI Taxonomy" id="1421715"/>
    <lineage>
        <taxon>Eukaryota</taxon>
        <taxon>Metazoa</taxon>
        <taxon>Ecdysozoa</taxon>
        <taxon>Arthropoda</taxon>
        <taxon>Hexapoda</taxon>
        <taxon>Insecta</taxon>
        <taxon>Pterygota</taxon>
        <taxon>Neoptera</taxon>
        <taxon>Endopterygota</taxon>
        <taxon>Coleoptera</taxon>
        <taxon>Polyphaga</taxon>
        <taxon>Elateriformia</taxon>
        <taxon>Elateroidea</taxon>
        <taxon>Lampyridae</taxon>
        <taxon>Luciolinae</taxon>
        <taxon>Aquatica</taxon>
    </lineage>
</organism>
<evidence type="ECO:0000313" key="3">
    <source>
        <dbReference type="Proteomes" id="UP001353858"/>
    </source>
</evidence>
<feature type="signal peptide" evidence="1">
    <location>
        <begin position="1"/>
        <end position="20"/>
    </location>
</feature>
<dbReference type="EMBL" id="JARPUR010000001">
    <property type="protein sequence ID" value="KAK4885373.1"/>
    <property type="molecule type" value="Genomic_DNA"/>
</dbReference>
<dbReference type="GO" id="GO:0005549">
    <property type="term" value="F:odorant binding"/>
    <property type="evidence" value="ECO:0007669"/>
    <property type="project" value="InterPro"/>
</dbReference>
<proteinExistence type="predicted"/>
<sequence length="137" mass="16286">MNNFILRLLIITVIQVLTYAYPLNDKEIDCVEKYNLNKTNVEMWNVQPIIPEENVEMLQFMSCYWKKLGYQNDNGEIDYVKLSEVVYNDLKKRFLSDCLHIVAFIVENCRKDINNDSDGLKVVKMWNCLNIYTENLF</sequence>
<dbReference type="Pfam" id="PF01395">
    <property type="entry name" value="PBP_GOBP"/>
    <property type="match status" value="1"/>
</dbReference>
<gene>
    <name evidence="2" type="ORF">RN001_001644</name>
</gene>
<name>A0AAN7SQZ4_9COLE</name>
<dbReference type="Proteomes" id="UP001353858">
    <property type="component" value="Unassembled WGS sequence"/>
</dbReference>
<dbReference type="SUPFAM" id="SSF47565">
    <property type="entry name" value="Insect pheromone/odorant-binding proteins"/>
    <property type="match status" value="1"/>
</dbReference>
<comment type="caution">
    <text evidence="2">The sequence shown here is derived from an EMBL/GenBank/DDBJ whole genome shotgun (WGS) entry which is preliminary data.</text>
</comment>
<reference evidence="3" key="1">
    <citation type="submission" date="2023-01" db="EMBL/GenBank/DDBJ databases">
        <title>Key to firefly adult light organ development and bioluminescence: homeobox transcription factors regulate luciferase expression and transportation to peroxisome.</title>
        <authorList>
            <person name="Fu X."/>
        </authorList>
    </citation>
    <scope>NUCLEOTIDE SEQUENCE [LARGE SCALE GENOMIC DNA]</scope>
</reference>
<dbReference type="AlphaFoldDB" id="A0AAN7SQZ4"/>
<protein>
    <submittedName>
        <fullName evidence="2">Uncharacterized protein</fullName>
    </submittedName>
</protein>
<dbReference type="CDD" id="cd23992">
    <property type="entry name" value="PBP_GOBP"/>
    <property type="match status" value="1"/>
</dbReference>
<dbReference type="InterPro" id="IPR006170">
    <property type="entry name" value="PBP/GOBP"/>
</dbReference>
<feature type="chain" id="PRO_5042844562" evidence="1">
    <location>
        <begin position="21"/>
        <end position="137"/>
    </location>
</feature>